<protein>
    <submittedName>
        <fullName evidence="7">NAD/ferredoxin-dependent reductase-like protein</fullName>
    </submittedName>
</protein>
<keyword evidence="2" id="KW-0285">Flavoprotein</keyword>
<dbReference type="AlphaFoldDB" id="A0A438LZI4"/>
<sequence>MVGASLAGLLTARALRAQGYDGRLILVGEEIHRPYDRPPLSKDFLRGVLDDADLALESDGEDLDAEWRLGVAAVGLNAAARRVTLSDGTEVAADGIVIATGASARRLPGTDGLAGVHTLRTLDDARALRHDLANAKRIVVIGGGFIGTEVAATACDLGLDVTLVESGQTPLAGVVGAQMAEAIAGLHERRGVRLLRSARVTALTGEERVDAVRLADGALLPADVVVVGIGASPNIAWLKGSGLLLGDGVLCDEGGAAIRDESGGPARENGGGKGGGPAAGIVAVGDCAAWFDPALGRHDRCEHWTGARQRAGVAAETLLSGGVARPARPRPAYIWSDQFDVKIQFVGRARHADTVVVEEGDPADHSFLAVYRQGERPVAVLGVNQVRLFSRWRRQLETAV</sequence>
<comment type="caution">
    <text evidence="7">The sequence shown here is derived from an EMBL/GenBank/DDBJ whole genome shotgun (WGS) entry which is preliminary data.</text>
</comment>
<keyword evidence="3" id="KW-0274">FAD</keyword>
<dbReference type="InterPro" id="IPR050446">
    <property type="entry name" value="FAD-oxidoreductase/Apoptosis"/>
</dbReference>
<evidence type="ECO:0000256" key="3">
    <source>
        <dbReference type="ARBA" id="ARBA00022827"/>
    </source>
</evidence>
<dbReference type="EMBL" id="SAUN01000001">
    <property type="protein sequence ID" value="RVX38965.1"/>
    <property type="molecule type" value="Genomic_DNA"/>
</dbReference>
<gene>
    <name evidence="7" type="ORF">EDD27_1296</name>
</gene>
<dbReference type="PRINTS" id="PR00411">
    <property type="entry name" value="PNDRDTASEI"/>
</dbReference>
<evidence type="ECO:0000259" key="5">
    <source>
        <dbReference type="Pfam" id="PF07992"/>
    </source>
</evidence>
<comment type="cofactor">
    <cofactor evidence="1">
        <name>FAD</name>
        <dbReference type="ChEBI" id="CHEBI:57692"/>
    </cofactor>
</comment>
<proteinExistence type="predicted"/>
<evidence type="ECO:0000256" key="2">
    <source>
        <dbReference type="ARBA" id="ARBA00022630"/>
    </source>
</evidence>
<dbReference type="InterPro" id="IPR023753">
    <property type="entry name" value="FAD/NAD-binding_dom"/>
</dbReference>
<evidence type="ECO:0000313" key="7">
    <source>
        <dbReference type="EMBL" id="RVX38965.1"/>
    </source>
</evidence>
<reference evidence="7 8" key="1">
    <citation type="submission" date="2019-01" db="EMBL/GenBank/DDBJ databases">
        <title>Sequencing the genomes of 1000 actinobacteria strains.</title>
        <authorList>
            <person name="Klenk H.-P."/>
        </authorList>
    </citation>
    <scope>NUCLEOTIDE SEQUENCE [LARGE SCALE GENOMIC DNA]</scope>
    <source>
        <strain evidence="7 8">DSM 43925</strain>
    </source>
</reference>
<dbReference type="GO" id="GO:0016651">
    <property type="term" value="F:oxidoreductase activity, acting on NAD(P)H"/>
    <property type="evidence" value="ECO:0007669"/>
    <property type="project" value="TreeGrafter"/>
</dbReference>
<dbReference type="Pfam" id="PF07992">
    <property type="entry name" value="Pyr_redox_2"/>
    <property type="match status" value="1"/>
</dbReference>
<feature type="domain" description="FAD/NAD(P)-binding" evidence="5">
    <location>
        <begin position="2"/>
        <end position="310"/>
    </location>
</feature>
<dbReference type="Gene3D" id="3.30.390.30">
    <property type="match status" value="1"/>
</dbReference>
<dbReference type="Proteomes" id="UP000284824">
    <property type="component" value="Unassembled WGS sequence"/>
</dbReference>
<dbReference type="GO" id="GO:0005737">
    <property type="term" value="C:cytoplasm"/>
    <property type="evidence" value="ECO:0007669"/>
    <property type="project" value="TreeGrafter"/>
</dbReference>
<dbReference type="PANTHER" id="PTHR43557">
    <property type="entry name" value="APOPTOSIS-INDUCING FACTOR 1"/>
    <property type="match status" value="1"/>
</dbReference>
<dbReference type="Gene3D" id="3.50.50.60">
    <property type="entry name" value="FAD/NAD(P)-binding domain"/>
    <property type="match status" value="2"/>
</dbReference>
<dbReference type="InterPro" id="IPR036188">
    <property type="entry name" value="FAD/NAD-bd_sf"/>
</dbReference>
<organism evidence="7 8">
    <name type="scientific">Nonomuraea polychroma</name>
    <dbReference type="NCBI Taxonomy" id="46176"/>
    <lineage>
        <taxon>Bacteria</taxon>
        <taxon>Bacillati</taxon>
        <taxon>Actinomycetota</taxon>
        <taxon>Actinomycetes</taxon>
        <taxon>Streptosporangiales</taxon>
        <taxon>Streptosporangiaceae</taxon>
        <taxon>Nonomuraea</taxon>
    </lineage>
</organism>
<dbReference type="InterPro" id="IPR028202">
    <property type="entry name" value="Reductase_C"/>
</dbReference>
<dbReference type="SUPFAM" id="SSF51905">
    <property type="entry name" value="FAD/NAD(P)-binding domain"/>
    <property type="match status" value="2"/>
</dbReference>
<dbReference type="InterPro" id="IPR016156">
    <property type="entry name" value="FAD/NAD-linked_Rdtase_dimer_sf"/>
</dbReference>
<keyword evidence="8" id="KW-1185">Reference proteome</keyword>
<name>A0A438LZI4_9ACTN</name>
<evidence type="ECO:0000256" key="4">
    <source>
        <dbReference type="ARBA" id="ARBA00023002"/>
    </source>
</evidence>
<dbReference type="Pfam" id="PF14759">
    <property type="entry name" value="Reductase_C"/>
    <property type="match status" value="1"/>
</dbReference>
<feature type="domain" description="Reductase C-terminal" evidence="6">
    <location>
        <begin position="333"/>
        <end position="397"/>
    </location>
</feature>
<dbReference type="PRINTS" id="PR00368">
    <property type="entry name" value="FADPNR"/>
</dbReference>
<accession>A0A438LZI4</accession>
<dbReference type="SUPFAM" id="SSF55424">
    <property type="entry name" value="FAD/NAD-linked reductases, dimerisation (C-terminal) domain"/>
    <property type="match status" value="1"/>
</dbReference>
<keyword evidence="4" id="KW-0560">Oxidoreductase</keyword>
<dbReference type="PANTHER" id="PTHR43557:SF2">
    <property type="entry name" value="RIESKE DOMAIN-CONTAINING PROTEIN-RELATED"/>
    <property type="match status" value="1"/>
</dbReference>
<evidence type="ECO:0000259" key="6">
    <source>
        <dbReference type="Pfam" id="PF14759"/>
    </source>
</evidence>
<evidence type="ECO:0000313" key="8">
    <source>
        <dbReference type="Proteomes" id="UP000284824"/>
    </source>
</evidence>
<evidence type="ECO:0000256" key="1">
    <source>
        <dbReference type="ARBA" id="ARBA00001974"/>
    </source>
</evidence>